<dbReference type="SUPFAM" id="SSF74731">
    <property type="entry name" value="Ribosomal protein L20"/>
    <property type="match status" value="1"/>
</dbReference>
<dbReference type="GO" id="GO:0006412">
    <property type="term" value="P:translation"/>
    <property type="evidence" value="ECO:0007669"/>
    <property type="project" value="InterPro"/>
</dbReference>
<evidence type="ECO:0000256" key="1">
    <source>
        <dbReference type="ARBA" id="ARBA00007698"/>
    </source>
</evidence>
<dbReference type="EMBL" id="GEEE01003728">
    <property type="protein sequence ID" value="JAP59497.1"/>
    <property type="molecule type" value="Transcribed_RNA"/>
</dbReference>
<dbReference type="PANTHER" id="PTHR10986">
    <property type="entry name" value="39S RIBOSOMAL PROTEIN L20"/>
    <property type="match status" value="1"/>
</dbReference>
<keyword evidence="3 4" id="KW-0687">Ribonucleoprotein</keyword>
<name>A0A0V0J1D0_SCHSO</name>
<dbReference type="Gene3D" id="1.10.1900.20">
    <property type="entry name" value="Ribosomal protein L20"/>
    <property type="match status" value="1"/>
</dbReference>
<comment type="similarity">
    <text evidence="1 4">Belongs to the bacterial ribosomal protein bL20 family.</text>
</comment>
<gene>
    <name evidence="5" type="ORF">TR123676</name>
</gene>
<evidence type="ECO:0008006" key="6">
    <source>
        <dbReference type="Google" id="ProtNLM"/>
    </source>
</evidence>
<evidence type="ECO:0000256" key="3">
    <source>
        <dbReference type="ARBA" id="ARBA00023274"/>
    </source>
</evidence>
<evidence type="ECO:0000256" key="4">
    <source>
        <dbReference type="RuleBase" id="RU000561"/>
    </source>
</evidence>
<organism evidence="5">
    <name type="scientific">Schistocephalus solidus</name>
    <name type="common">Tapeworm</name>
    <dbReference type="NCBI Taxonomy" id="70667"/>
    <lineage>
        <taxon>Eukaryota</taxon>
        <taxon>Metazoa</taxon>
        <taxon>Spiralia</taxon>
        <taxon>Lophotrochozoa</taxon>
        <taxon>Platyhelminthes</taxon>
        <taxon>Cestoda</taxon>
        <taxon>Eucestoda</taxon>
        <taxon>Diphyllobothriidea</taxon>
        <taxon>Diphyllobothriidae</taxon>
        <taxon>Schistocephalus</taxon>
    </lineage>
</organism>
<protein>
    <recommendedName>
        <fullName evidence="6">39S ribosomal protein L20, mitochondrial</fullName>
    </recommendedName>
</protein>
<dbReference type="PRINTS" id="PR00062">
    <property type="entry name" value="RIBOSOMALL20"/>
</dbReference>
<evidence type="ECO:0000256" key="2">
    <source>
        <dbReference type="ARBA" id="ARBA00022980"/>
    </source>
</evidence>
<dbReference type="NCBIfam" id="TIGR01032">
    <property type="entry name" value="rplT_bact"/>
    <property type="match status" value="1"/>
</dbReference>
<dbReference type="Pfam" id="PF00453">
    <property type="entry name" value="Ribosomal_L20"/>
    <property type="match status" value="1"/>
</dbReference>
<dbReference type="GO" id="GO:1990904">
    <property type="term" value="C:ribonucleoprotein complex"/>
    <property type="evidence" value="ECO:0007669"/>
    <property type="project" value="UniProtKB-KW"/>
</dbReference>
<sequence length="163" mass="19097">MRLTGVLQIRKIYPFRKLDPWFRKDQVFRFSFLFRGRTARCFRLARDRLSKALQFVKTVRETRRRDMYALWDTRIQSACEEHGLYSAKALYEGLAQANIPLNRNMLHTLALYEPRTFQSLVDIAKQYHLDAGVNLPHTTPPAPFVSRGLLTKPIVPGNARLYE</sequence>
<accession>A0A0V0J1D0</accession>
<keyword evidence="2 4" id="KW-0689">Ribosomal protein</keyword>
<dbReference type="GO" id="GO:0019843">
    <property type="term" value="F:rRNA binding"/>
    <property type="evidence" value="ECO:0007669"/>
    <property type="project" value="InterPro"/>
</dbReference>
<reference evidence="5" key="1">
    <citation type="submission" date="2016-01" db="EMBL/GenBank/DDBJ databases">
        <title>Reference transcriptome for the parasite Schistocephalus solidus: insights into the molecular evolution of parasitism.</title>
        <authorList>
            <person name="Hebert F.O."/>
            <person name="Grambauer S."/>
            <person name="Barber I."/>
            <person name="Landry C.R."/>
            <person name="Aubin-Horth N."/>
        </authorList>
    </citation>
    <scope>NUCLEOTIDE SEQUENCE</scope>
</reference>
<evidence type="ECO:0000313" key="5">
    <source>
        <dbReference type="EMBL" id="JAP59497.1"/>
    </source>
</evidence>
<dbReference type="InterPro" id="IPR035566">
    <property type="entry name" value="Ribosomal_protein_bL20_C"/>
</dbReference>
<dbReference type="GO" id="GO:0005840">
    <property type="term" value="C:ribosome"/>
    <property type="evidence" value="ECO:0007669"/>
    <property type="project" value="UniProtKB-KW"/>
</dbReference>
<dbReference type="GO" id="GO:0003735">
    <property type="term" value="F:structural constituent of ribosome"/>
    <property type="evidence" value="ECO:0007669"/>
    <property type="project" value="InterPro"/>
</dbReference>
<dbReference type="AlphaFoldDB" id="A0A0V0J1D0"/>
<proteinExistence type="inferred from homology"/>
<dbReference type="InterPro" id="IPR005813">
    <property type="entry name" value="Ribosomal_bL20"/>
</dbReference>